<dbReference type="PANTHER" id="PTHR35467:SF2">
    <property type="entry name" value="PROTEIN NEOXANTHIN-DEFICIENT 1"/>
    <property type="match status" value="1"/>
</dbReference>
<keyword evidence="3" id="KW-1185">Reference proteome</keyword>
<evidence type="ECO:0000256" key="1">
    <source>
        <dbReference type="SAM" id="MobiDB-lite"/>
    </source>
</evidence>
<dbReference type="PANTHER" id="PTHR35467">
    <property type="match status" value="1"/>
</dbReference>
<organism evidence="2 3">
    <name type="scientific">Chlorella ohadii</name>
    <dbReference type="NCBI Taxonomy" id="2649997"/>
    <lineage>
        <taxon>Eukaryota</taxon>
        <taxon>Viridiplantae</taxon>
        <taxon>Chlorophyta</taxon>
        <taxon>core chlorophytes</taxon>
        <taxon>Trebouxiophyceae</taxon>
        <taxon>Chlorellales</taxon>
        <taxon>Chlorellaceae</taxon>
        <taxon>Chlorella clade</taxon>
        <taxon>Chlorella</taxon>
    </lineage>
</organism>
<dbReference type="Gene3D" id="2.40.400.10">
    <property type="entry name" value="Acetoacetate decarboxylase-like"/>
    <property type="match status" value="1"/>
</dbReference>
<dbReference type="AlphaFoldDB" id="A0AAD5H082"/>
<dbReference type="InterPro" id="IPR023375">
    <property type="entry name" value="ADC_dom_sf"/>
</dbReference>
<protein>
    <submittedName>
        <fullName evidence="2">Uncharacterized protein</fullName>
    </submittedName>
</protein>
<dbReference type="EMBL" id="JADXDR010000195">
    <property type="protein sequence ID" value="KAI7836283.1"/>
    <property type="molecule type" value="Genomic_DNA"/>
</dbReference>
<comment type="caution">
    <text evidence="2">The sequence shown here is derived from an EMBL/GenBank/DDBJ whole genome shotgun (WGS) entry which is preliminary data.</text>
</comment>
<evidence type="ECO:0000313" key="2">
    <source>
        <dbReference type="EMBL" id="KAI7836283.1"/>
    </source>
</evidence>
<reference evidence="2" key="1">
    <citation type="submission" date="2020-11" db="EMBL/GenBank/DDBJ databases">
        <title>Chlorella ohadii genome sequencing and assembly.</title>
        <authorList>
            <person name="Murik O."/>
            <person name="Treves H."/>
            <person name="Kedem I."/>
            <person name="Shotland Y."/>
            <person name="Kaplan A."/>
        </authorList>
    </citation>
    <scope>NUCLEOTIDE SEQUENCE</scope>
    <source>
        <strain evidence="2">1</strain>
    </source>
</reference>
<accession>A0AAD5H082</accession>
<evidence type="ECO:0000313" key="3">
    <source>
        <dbReference type="Proteomes" id="UP001205105"/>
    </source>
</evidence>
<proteinExistence type="predicted"/>
<gene>
    <name evidence="2" type="ORF">COHA_009832</name>
</gene>
<dbReference type="Proteomes" id="UP001205105">
    <property type="component" value="Unassembled WGS sequence"/>
</dbReference>
<name>A0AAD5H082_9CHLO</name>
<dbReference type="InterPro" id="IPR039343">
    <property type="entry name" value="NDX1-like"/>
</dbReference>
<feature type="region of interest" description="Disordered" evidence="1">
    <location>
        <begin position="117"/>
        <end position="180"/>
    </location>
</feature>
<sequence length="330" mass="34931">MGYGEAPWEFRGRALYQLSLVRVEEARKYVPAELPLVSFFGWTLGGFYLARYSDSPVGAFDECVALAGLAWNFPTSCAWAARVYVNDRDARDHGIASVGLPSRMASFKALPLPALQGGGGAEGSSSLGGRHDRPARQADSSSSGGSRGRHGSWWDLPHARSRRGGGEPGTSAPGAGSPTAVVELCNSEPAGRGGAGLWGLLGGRGRRDTHGRGLSSPVCRIEMPQLAPAWAPRIQMFLPSFSGATPDHPGLLKYSLKLTAYVRPLPPARVTFPGTRPEEERSSPEALNAVLGGRPLLCLAFDDMEMLVQPPQPWHPTAPDALAAPTAVAG</sequence>